<feature type="binding site" evidence="7">
    <location>
        <position position="128"/>
    </location>
    <ligand>
        <name>Zn(2+)</name>
        <dbReference type="ChEBI" id="CHEBI:29105"/>
    </ligand>
</feature>
<comment type="cofactor">
    <cofactor evidence="8">
        <name>Mn(2+)</name>
        <dbReference type="ChEBI" id="CHEBI:29035"/>
    </cofactor>
    <cofactor evidence="8">
        <name>Fe(2+)</name>
        <dbReference type="ChEBI" id="CHEBI:29033"/>
    </cofactor>
    <text evidence="8">Binds 1 Mn(2+) or Fe(2+) ion per subunit.</text>
</comment>
<evidence type="ECO:0000313" key="9">
    <source>
        <dbReference type="EMBL" id="MBK6087214.1"/>
    </source>
</evidence>
<keyword evidence="5" id="KW-0238">DNA-binding</keyword>
<dbReference type="Gene3D" id="3.30.1490.190">
    <property type="match status" value="1"/>
</dbReference>
<keyword evidence="3 7" id="KW-0862">Zinc</keyword>
<dbReference type="Gene3D" id="1.10.10.10">
    <property type="entry name" value="Winged helix-like DNA-binding domain superfamily/Winged helix DNA-binding domain"/>
    <property type="match status" value="1"/>
</dbReference>
<comment type="similarity">
    <text evidence="1">Belongs to the Fur family.</text>
</comment>
<keyword evidence="6" id="KW-0804">Transcription</keyword>
<dbReference type="GO" id="GO:0045892">
    <property type="term" value="P:negative regulation of DNA-templated transcription"/>
    <property type="evidence" value="ECO:0007669"/>
    <property type="project" value="TreeGrafter"/>
</dbReference>
<evidence type="ECO:0000313" key="10">
    <source>
        <dbReference type="Proteomes" id="UP000633365"/>
    </source>
</evidence>
<dbReference type="AlphaFoldDB" id="A0A934WQS0"/>
<accession>A0A934WQS0</accession>
<organism evidence="9 10">
    <name type="scientific">Ruminococcus difficilis</name>
    <dbReference type="NCBI Taxonomy" id="2763069"/>
    <lineage>
        <taxon>Bacteria</taxon>
        <taxon>Bacillati</taxon>
        <taxon>Bacillota</taxon>
        <taxon>Clostridia</taxon>
        <taxon>Eubacteriales</taxon>
        <taxon>Oscillospiraceae</taxon>
        <taxon>Ruminococcus</taxon>
    </lineage>
</organism>
<comment type="cofactor">
    <cofactor evidence="7">
        <name>Zn(2+)</name>
        <dbReference type="ChEBI" id="CHEBI:29105"/>
    </cofactor>
    <text evidence="7">Binds 1 zinc ion per subunit.</text>
</comment>
<dbReference type="SUPFAM" id="SSF46785">
    <property type="entry name" value="Winged helix' DNA-binding domain"/>
    <property type="match status" value="1"/>
</dbReference>
<keyword evidence="8" id="KW-0408">Iron</keyword>
<evidence type="ECO:0000256" key="5">
    <source>
        <dbReference type="ARBA" id="ARBA00023125"/>
    </source>
</evidence>
<dbReference type="InterPro" id="IPR043135">
    <property type="entry name" value="Fur_C"/>
</dbReference>
<dbReference type="PANTHER" id="PTHR33202:SF7">
    <property type="entry name" value="FERRIC UPTAKE REGULATION PROTEIN"/>
    <property type="match status" value="1"/>
</dbReference>
<dbReference type="Pfam" id="PF01475">
    <property type="entry name" value="FUR"/>
    <property type="match status" value="1"/>
</dbReference>
<dbReference type="GO" id="GO:0008270">
    <property type="term" value="F:zinc ion binding"/>
    <property type="evidence" value="ECO:0007669"/>
    <property type="project" value="TreeGrafter"/>
</dbReference>
<sequence length="134" mass="15303">MPKYMTKQRKALLAFLSEHADEELTAKQLETALSGEGISISAVYRNLSDLEKEGKIRRVSKSGTREVYYLYTDSDSCKDCLHLSCEKCGRTYHMNMPGVEMLMNNLEQSDEFKIDKANTVLYGVCKSCRKNKED</sequence>
<feature type="binding site" evidence="8">
    <location>
        <position position="100"/>
    </location>
    <ligand>
        <name>Fe cation</name>
        <dbReference type="ChEBI" id="CHEBI:24875"/>
    </ligand>
</feature>
<evidence type="ECO:0000256" key="4">
    <source>
        <dbReference type="ARBA" id="ARBA00023015"/>
    </source>
</evidence>
<keyword evidence="2" id="KW-0678">Repressor</keyword>
<dbReference type="GO" id="GO:1900376">
    <property type="term" value="P:regulation of secondary metabolite biosynthetic process"/>
    <property type="evidence" value="ECO:0007669"/>
    <property type="project" value="TreeGrafter"/>
</dbReference>
<evidence type="ECO:0000256" key="3">
    <source>
        <dbReference type="ARBA" id="ARBA00022833"/>
    </source>
</evidence>
<feature type="binding site" evidence="7">
    <location>
        <position position="85"/>
    </location>
    <ligand>
        <name>Zn(2+)</name>
        <dbReference type="ChEBI" id="CHEBI:29105"/>
    </ligand>
</feature>
<evidence type="ECO:0000256" key="1">
    <source>
        <dbReference type="ARBA" id="ARBA00007957"/>
    </source>
</evidence>
<dbReference type="PANTHER" id="PTHR33202">
    <property type="entry name" value="ZINC UPTAKE REGULATION PROTEIN"/>
    <property type="match status" value="1"/>
</dbReference>
<evidence type="ECO:0000256" key="8">
    <source>
        <dbReference type="PIRSR" id="PIRSR602481-2"/>
    </source>
</evidence>
<keyword evidence="4" id="KW-0805">Transcription regulation</keyword>
<dbReference type="RefSeq" id="WP_186834103.1">
    <property type="nucleotide sequence ID" value="NZ_JAEQMG010000012.1"/>
</dbReference>
<dbReference type="InterPro" id="IPR002481">
    <property type="entry name" value="FUR"/>
</dbReference>
<gene>
    <name evidence="9" type="ORF">JKK62_00835</name>
</gene>
<feature type="binding site" evidence="7">
    <location>
        <position position="125"/>
    </location>
    <ligand>
        <name>Zn(2+)</name>
        <dbReference type="ChEBI" id="CHEBI:29105"/>
    </ligand>
</feature>
<keyword evidence="10" id="KW-1185">Reference proteome</keyword>
<name>A0A934WQS0_9FIRM</name>
<evidence type="ECO:0000256" key="7">
    <source>
        <dbReference type="PIRSR" id="PIRSR602481-1"/>
    </source>
</evidence>
<dbReference type="InterPro" id="IPR036390">
    <property type="entry name" value="WH_DNA-bd_sf"/>
</dbReference>
<dbReference type="CDD" id="cd07153">
    <property type="entry name" value="Fur_like"/>
    <property type="match status" value="1"/>
</dbReference>
<dbReference type="GO" id="GO:0000976">
    <property type="term" value="F:transcription cis-regulatory region binding"/>
    <property type="evidence" value="ECO:0007669"/>
    <property type="project" value="TreeGrafter"/>
</dbReference>
<reference evidence="9" key="1">
    <citation type="submission" date="2021-01" db="EMBL/GenBank/DDBJ databases">
        <title>Genome public.</title>
        <authorList>
            <person name="Liu C."/>
            <person name="Sun Q."/>
        </authorList>
    </citation>
    <scope>NUCLEOTIDE SEQUENCE</scope>
    <source>
        <strain evidence="9">M6</strain>
    </source>
</reference>
<comment type="caution">
    <text evidence="9">The sequence shown here is derived from an EMBL/GenBank/DDBJ whole genome shotgun (WGS) entry which is preliminary data.</text>
</comment>
<proteinExistence type="inferred from homology"/>
<keyword evidence="7" id="KW-0479">Metal-binding</keyword>
<protein>
    <submittedName>
        <fullName evidence="9">Transcriptional repressor</fullName>
    </submittedName>
</protein>
<evidence type="ECO:0000256" key="2">
    <source>
        <dbReference type="ARBA" id="ARBA00022491"/>
    </source>
</evidence>
<evidence type="ECO:0000256" key="6">
    <source>
        <dbReference type="ARBA" id="ARBA00023163"/>
    </source>
</evidence>
<dbReference type="InterPro" id="IPR036388">
    <property type="entry name" value="WH-like_DNA-bd_sf"/>
</dbReference>
<feature type="binding site" evidence="7">
    <location>
        <position position="88"/>
    </location>
    <ligand>
        <name>Zn(2+)</name>
        <dbReference type="ChEBI" id="CHEBI:29105"/>
    </ligand>
</feature>
<dbReference type="Proteomes" id="UP000633365">
    <property type="component" value="Unassembled WGS sequence"/>
</dbReference>
<dbReference type="EMBL" id="JAEQMG010000012">
    <property type="protein sequence ID" value="MBK6087214.1"/>
    <property type="molecule type" value="Genomic_DNA"/>
</dbReference>
<dbReference type="GO" id="GO:0003700">
    <property type="term" value="F:DNA-binding transcription factor activity"/>
    <property type="evidence" value="ECO:0007669"/>
    <property type="project" value="InterPro"/>
</dbReference>